<feature type="domain" description="Response regulatory" evidence="12">
    <location>
        <begin position="1037"/>
        <end position="1159"/>
    </location>
</feature>
<accession>A0A5B9W4B8</accession>
<feature type="domain" description="Response regulatory" evidence="12">
    <location>
        <begin position="769"/>
        <end position="882"/>
    </location>
</feature>
<dbReference type="CDD" id="cd00082">
    <property type="entry name" value="HisKA"/>
    <property type="match status" value="1"/>
</dbReference>
<dbReference type="Proteomes" id="UP000324233">
    <property type="component" value="Chromosome"/>
</dbReference>
<dbReference type="Gene3D" id="3.30.565.10">
    <property type="entry name" value="Histidine kinase-like ATPase, C-terminal domain"/>
    <property type="match status" value="1"/>
</dbReference>
<keyword evidence="5 13" id="KW-0418">Kinase</keyword>
<dbReference type="EMBL" id="CP042997">
    <property type="protein sequence ID" value="QEH35456.1"/>
    <property type="molecule type" value="Genomic_DNA"/>
</dbReference>
<dbReference type="CDD" id="cd00156">
    <property type="entry name" value="REC"/>
    <property type="match status" value="1"/>
</dbReference>
<dbReference type="EC" id="2.7.13.3" evidence="2"/>
<feature type="modified residue" description="4-aspartylphosphate" evidence="7">
    <location>
        <position position="818"/>
    </location>
</feature>
<evidence type="ECO:0000256" key="2">
    <source>
        <dbReference type="ARBA" id="ARBA00012438"/>
    </source>
</evidence>
<feature type="coiled-coil region" evidence="8">
    <location>
        <begin position="381"/>
        <end position="471"/>
    </location>
</feature>
<keyword evidence="10" id="KW-0472">Membrane</keyword>
<keyword evidence="6" id="KW-0902">Two-component regulatory system</keyword>
<gene>
    <name evidence="13" type="primary">luxQ_8</name>
    <name evidence="13" type="ORF">OJF2_40080</name>
</gene>
<dbReference type="Gene3D" id="3.30.450.40">
    <property type="match status" value="1"/>
</dbReference>
<evidence type="ECO:0000256" key="8">
    <source>
        <dbReference type="SAM" id="Coils"/>
    </source>
</evidence>
<dbReference type="CDD" id="cd16922">
    <property type="entry name" value="HATPase_EvgS-ArcB-TorS-like"/>
    <property type="match status" value="1"/>
</dbReference>
<keyword evidence="14" id="KW-1185">Reference proteome</keyword>
<dbReference type="InterPro" id="IPR005467">
    <property type="entry name" value="His_kinase_dom"/>
</dbReference>
<evidence type="ECO:0000256" key="9">
    <source>
        <dbReference type="SAM" id="MobiDB-lite"/>
    </source>
</evidence>
<dbReference type="InterPro" id="IPR011006">
    <property type="entry name" value="CheY-like_superfamily"/>
</dbReference>
<dbReference type="InterPro" id="IPR036890">
    <property type="entry name" value="HATPase_C_sf"/>
</dbReference>
<keyword evidence="10" id="KW-1133">Transmembrane helix</keyword>
<evidence type="ECO:0000313" key="13">
    <source>
        <dbReference type="EMBL" id="QEH35456.1"/>
    </source>
</evidence>
<reference evidence="13 14" key="1">
    <citation type="submission" date="2019-08" db="EMBL/GenBank/DDBJ databases">
        <title>Deep-cultivation of Planctomycetes and their phenomic and genomic characterization uncovers novel biology.</title>
        <authorList>
            <person name="Wiegand S."/>
            <person name="Jogler M."/>
            <person name="Boedeker C."/>
            <person name="Pinto D."/>
            <person name="Vollmers J."/>
            <person name="Rivas-Marin E."/>
            <person name="Kohn T."/>
            <person name="Peeters S.H."/>
            <person name="Heuer A."/>
            <person name="Rast P."/>
            <person name="Oberbeckmann S."/>
            <person name="Bunk B."/>
            <person name="Jeske O."/>
            <person name="Meyerdierks A."/>
            <person name="Storesund J.E."/>
            <person name="Kallscheuer N."/>
            <person name="Luecker S."/>
            <person name="Lage O.M."/>
            <person name="Pohl T."/>
            <person name="Merkel B.J."/>
            <person name="Hornburger P."/>
            <person name="Mueller R.-W."/>
            <person name="Bruemmer F."/>
            <person name="Labrenz M."/>
            <person name="Spormann A.M."/>
            <person name="Op den Camp H."/>
            <person name="Overmann J."/>
            <person name="Amann R."/>
            <person name="Jetten M.S.M."/>
            <person name="Mascher T."/>
            <person name="Medema M.H."/>
            <person name="Devos D.P."/>
            <person name="Kaster A.-K."/>
            <person name="Ovreas L."/>
            <person name="Rohde M."/>
            <person name="Galperin M.Y."/>
            <person name="Jogler C."/>
        </authorList>
    </citation>
    <scope>NUCLEOTIDE SEQUENCE [LARGE SCALE GENOMIC DNA]</scope>
    <source>
        <strain evidence="13 14">OJF2</strain>
    </source>
</reference>
<dbReference type="SMART" id="SM00065">
    <property type="entry name" value="GAF"/>
    <property type="match status" value="1"/>
</dbReference>
<dbReference type="KEGG" id="agv:OJF2_40080"/>
<dbReference type="CDD" id="cd17546">
    <property type="entry name" value="REC_hyHK_CKI1_RcsC-like"/>
    <property type="match status" value="1"/>
</dbReference>
<dbReference type="InterPro" id="IPR004358">
    <property type="entry name" value="Sig_transdc_His_kin-like_C"/>
</dbReference>
<dbReference type="Gene3D" id="3.40.50.2300">
    <property type="match status" value="3"/>
</dbReference>
<dbReference type="Pfam" id="PF02518">
    <property type="entry name" value="HATPase_c"/>
    <property type="match status" value="1"/>
</dbReference>
<dbReference type="CDD" id="cd19410">
    <property type="entry name" value="HK9-like_sensor"/>
    <property type="match status" value="1"/>
</dbReference>
<dbReference type="InterPro" id="IPR003661">
    <property type="entry name" value="HisK_dim/P_dom"/>
</dbReference>
<sequence>MPGSIRRDSAGRQVGGGLLLGLLAVVLSFAAMGAAAYWNTRTLSRDARKVVATHEILSRLEVVLSLVKDAETAQRGYVLTGEDRYLEPYGPARALIDQRLGEVEAMVADSPEQLARLKSIREQVGLKLGELAETIEVRRSRGLEEARKLVMTDRGKDAMDAIRTQVGAMQDEERARRKQRLAEMESAYAVAVASGVLTGLLGMALSAFVGVLVARQVREQQRQEWLQAGQIGVNGALAGDQRIEELGASVLGFLARYLDAQAGAFFAGAAGGHFRRVATYGVPGEADVPAAFAAGEGLLGQAAADRRTILVREVPDGYLTFGSALGRGRPRHLVIAPAVSDAAVKGVLEVGFLHPPDASALELLDRVSRALGTAVQSANYRTHLQDLLDETQRQSEELQAQQEELRVSNEELEEQGRALKESQAKLEQQQVELEQSNSRLQQQAEILGIQRDDLQRSKDAFQAQARELARASRYKSDFLANMSHELRTPLNSSLILAKLLADNPQGNLTAEQVEYAETIRSAGNDLLTLINDILDLSKIESGHMEVHPEPVRVAEVLDGLARAFEPVAREKGLAARFEARPGCPEVIETDRQRIEQVLKNLLSNAVKFTESGEVRLEAGPREDGQVEFAVTDTGIGIAENQRQVIFEAFRQADGTTNRKYGGTGLGLSISRELARLLGGEIRLESEPGKGSTFTVVLPAAYRGAEPRRPAGAATPAHVAGPPPPALASANGGTRAASAPARRPADGAAAARPAPQVPDDREHLTGDRRTLLVVEDDEPFARILRDLARELDFQCLVASTAEQGQAMAVQYLPSAVVLDVGLPDHSGLSVLDRLKHDARTRHIPVHVVSAGDYSRVALELGAVGYMLKPVKREELAAALRQLESRLAQRMRRVLLVEDDPVQRDTLGKLLGSHDVQTVGAGTAAECLSLLRGSTFDCMVLDLSLPDASGYSLLETLSREDAYSFPPVIVYTGRELAPEEEQRLRKYSKSIIIKGAKSPERLLDEVTLFLHQVVSELPAEQQRMLERARSRDAMLEGRRVLIVEDDVRNVFALTSILEPRGAVVQIARNGREALAALEATRSAGAPAIDLVLMDVMMPEMDGLAATAEIRKRPEWKRLPILMLTAKAMRDDQERCLAAGANDYMAKPLDVEKLLSLVRVWMPR</sequence>
<feature type="transmembrane region" description="Helical" evidence="10">
    <location>
        <begin position="186"/>
        <end position="213"/>
    </location>
</feature>
<evidence type="ECO:0000256" key="10">
    <source>
        <dbReference type="SAM" id="Phobius"/>
    </source>
</evidence>
<evidence type="ECO:0000259" key="12">
    <source>
        <dbReference type="PROSITE" id="PS50110"/>
    </source>
</evidence>
<dbReference type="SMART" id="SM00448">
    <property type="entry name" value="REC"/>
    <property type="match status" value="3"/>
</dbReference>
<dbReference type="InterPro" id="IPR003594">
    <property type="entry name" value="HATPase_dom"/>
</dbReference>
<dbReference type="SUPFAM" id="SSF55874">
    <property type="entry name" value="ATPase domain of HSP90 chaperone/DNA topoisomerase II/histidine kinase"/>
    <property type="match status" value="1"/>
</dbReference>
<comment type="catalytic activity">
    <reaction evidence="1">
        <text>ATP + protein L-histidine = ADP + protein N-phospho-L-histidine.</text>
        <dbReference type="EC" id="2.7.13.3"/>
    </reaction>
</comment>
<dbReference type="SUPFAM" id="SSF55781">
    <property type="entry name" value="GAF domain-like"/>
    <property type="match status" value="1"/>
</dbReference>
<dbReference type="SUPFAM" id="SSF52172">
    <property type="entry name" value="CheY-like"/>
    <property type="match status" value="3"/>
</dbReference>
<dbReference type="InterPro" id="IPR007891">
    <property type="entry name" value="CHASE3"/>
</dbReference>
<dbReference type="InterPro" id="IPR036097">
    <property type="entry name" value="HisK_dim/P_sf"/>
</dbReference>
<name>A0A5B9W4B8_9BACT</name>
<dbReference type="RefSeq" id="WP_148595256.1">
    <property type="nucleotide sequence ID" value="NZ_CP042997.1"/>
</dbReference>
<keyword evidence="8" id="KW-0175">Coiled coil</keyword>
<feature type="domain" description="Histidine kinase" evidence="11">
    <location>
        <begin position="481"/>
        <end position="701"/>
    </location>
</feature>
<dbReference type="SMART" id="SM00387">
    <property type="entry name" value="HATPase_c"/>
    <property type="match status" value="1"/>
</dbReference>
<evidence type="ECO:0000256" key="6">
    <source>
        <dbReference type="ARBA" id="ARBA00023012"/>
    </source>
</evidence>
<dbReference type="InterPro" id="IPR001789">
    <property type="entry name" value="Sig_transdc_resp-reg_receiver"/>
</dbReference>
<keyword evidence="3 7" id="KW-0597">Phosphoprotein</keyword>
<evidence type="ECO:0000259" key="11">
    <source>
        <dbReference type="PROSITE" id="PS50109"/>
    </source>
</evidence>
<feature type="domain" description="Response regulatory" evidence="12">
    <location>
        <begin position="891"/>
        <end position="1007"/>
    </location>
</feature>
<dbReference type="GO" id="GO:0000155">
    <property type="term" value="F:phosphorelay sensor kinase activity"/>
    <property type="evidence" value="ECO:0007669"/>
    <property type="project" value="InterPro"/>
</dbReference>
<dbReference type="AlphaFoldDB" id="A0A5B9W4B8"/>
<dbReference type="Pfam" id="PF05227">
    <property type="entry name" value="CHASE3"/>
    <property type="match status" value="1"/>
</dbReference>
<dbReference type="InterPro" id="IPR003018">
    <property type="entry name" value="GAF"/>
</dbReference>
<feature type="compositionally biased region" description="Low complexity" evidence="9">
    <location>
        <begin position="734"/>
        <end position="753"/>
    </location>
</feature>
<feature type="transmembrane region" description="Helical" evidence="10">
    <location>
        <begin position="18"/>
        <end position="38"/>
    </location>
</feature>
<dbReference type="PROSITE" id="PS50110">
    <property type="entry name" value="RESPONSE_REGULATORY"/>
    <property type="match status" value="3"/>
</dbReference>
<dbReference type="InterPro" id="IPR029016">
    <property type="entry name" value="GAF-like_dom_sf"/>
</dbReference>
<keyword evidence="4 13" id="KW-0808">Transferase</keyword>
<dbReference type="PANTHER" id="PTHR45339">
    <property type="entry name" value="HYBRID SIGNAL TRANSDUCTION HISTIDINE KINASE J"/>
    <property type="match status" value="1"/>
</dbReference>
<evidence type="ECO:0000256" key="3">
    <source>
        <dbReference type="ARBA" id="ARBA00022553"/>
    </source>
</evidence>
<dbReference type="OrthoDB" id="9762493at2"/>
<keyword evidence="10" id="KW-0812">Transmembrane</keyword>
<dbReference type="Pfam" id="PF00512">
    <property type="entry name" value="HisKA"/>
    <property type="match status" value="1"/>
</dbReference>
<protein>
    <recommendedName>
        <fullName evidence="2">histidine kinase</fullName>
        <ecNumber evidence="2">2.7.13.3</ecNumber>
    </recommendedName>
</protein>
<dbReference type="Gene3D" id="1.10.287.130">
    <property type="match status" value="1"/>
</dbReference>
<feature type="modified residue" description="4-aspartylphosphate" evidence="7">
    <location>
        <position position="1092"/>
    </location>
</feature>
<dbReference type="PROSITE" id="PS50109">
    <property type="entry name" value="HIS_KIN"/>
    <property type="match status" value="1"/>
</dbReference>
<evidence type="ECO:0000256" key="4">
    <source>
        <dbReference type="ARBA" id="ARBA00022679"/>
    </source>
</evidence>
<evidence type="ECO:0000256" key="7">
    <source>
        <dbReference type="PROSITE-ProRule" id="PRU00169"/>
    </source>
</evidence>
<dbReference type="SMART" id="SM00388">
    <property type="entry name" value="HisKA"/>
    <property type="match status" value="1"/>
</dbReference>
<proteinExistence type="predicted"/>
<dbReference type="PANTHER" id="PTHR45339:SF1">
    <property type="entry name" value="HYBRID SIGNAL TRANSDUCTION HISTIDINE KINASE J"/>
    <property type="match status" value="1"/>
</dbReference>
<dbReference type="Pfam" id="PF00072">
    <property type="entry name" value="Response_reg"/>
    <property type="match status" value="3"/>
</dbReference>
<organism evidence="13 14">
    <name type="scientific">Aquisphaera giovannonii</name>
    <dbReference type="NCBI Taxonomy" id="406548"/>
    <lineage>
        <taxon>Bacteria</taxon>
        <taxon>Pseudomonadati</taxon>
        <taxon>Planctomycetota</taxon>
        <taxon>Planctomycetia</taxon>
        <taxon>Isosphaerales</taxon>
        <taxon>Isosphaeraceae</taxon>
        <taxon>Aquisphaera</taxon>
    </lineage>
</organism>
<feature type="modified residue" description="4-aspartylphosphate" evidence="7">
    <location>
        <position position="940"/>
    </location>
</feature>
<feature type="compositionally biased region" description="Low complexity" evidence="9">
    <location>
        <begin position="706"/>
        <end position="716"/>
    </location>
</feature>
<evidence type="ECO:0000256" key="1">
    <source>
        <dbReference type="ARBA" id="ARBA00000085"/>
    </source>
</evidence>
<dbReference type="Pfam" id="PF13185">
    <property type="entry name" value="GAF_2"/>
    <property type="match status" value="1"/>
</dbReference>
<dbReference type="FunFam" id="3.30.565.10:FF:000010">
    <property type="entry name" value="Sensor histidine kinase RcsC"/>
    <property type="match status" value="1"/>
</dbReference>
<dbReference type="SUPFAM" id="SSF47384">
    <property type="entry name" value="Homodimeric domain of signal transducing histidine kinase"/>
    <property type="match status" value="1"/>
</dbReference>
<feature type="region of interest" description="Disordered" evidence="9">
    <location>
        <begin position="706"/>
        <end position="763"/>
    </location>
</feature>
<evidence type="ECO:0000313" key="14">
    <source>
        <dbReference type="Proteomes" id="UP000324233"/>
    </source>
</evidence>
<dbReference type="PRINTS" id="PR00344">
    <property type="entry name" value="BCTRLSENSOR"/>
</dbReference>
<evidence type="ECO:0000256" key="5">
    <source>
        <dbReference type="ARBA" id="ARBA00022777"/>
    </source>
</evidence>